<sequence length="174" mass="19515">MGDRNFSDSKRNFNKDRSLHLGRCSSNECNAKHCSRKRNLSFNSNVANEQMSKQSSSEENDELDIPNNFFDEDDDDDNSNTTEEPKEDRSYGTSAFLQVDHITLQLVYTGHMPVSSHYVVNCSTVPGNNTSISENSYGRINGIPETINGAMNRNVNQHVKAQNFHSLTAASIFT</sequence>
<proteinExistence type="predicted"/>
<reference evidence="2" key="1">
    <citation type="submission" date="2012-04" db="EMBL/GenBank/DDBJ databases">
        <title>The Genome Sequence of Loa loa.</title>
        <authorList>
            <consortium name="The Broad Institute Genome Sequencing Platform"/>
            <consortium name="Broad Institute Genome Sequencing Center for Infectious Disease"/>
            <person name="Nutman T.B."/>
            <person name="Fink D.L."/>
            <person name="Russ C."/>
            <person name="Young S."/>
            <person name="Zeng Q."/>
            <person name="Gargeya S."/>
            <person name="Alvarado L."/>
            <person name="Berlin A."/>
            <person name="Chapman S.B."/>
            <person name="Chen Z."/>
            <person name="Freedman E."/>
            <person name="Gellesch M."/>
            <person name="Goldberg J."/>
            <person name="Griggs A."/>
            <person name="Gujja S."/>
            <person name="Heilman E.R."/>
            <person name="Heiman D."/>
            <person name="Howarth C."/>
            <person name="Mehta T."/>
            <person name="Neiman D."/>
            <person name="Pearson M."/>
            <person name="Roberts A."/>
            <person name="Saif S."/>
            <person name="Shea T."/>
            <person name="Shenoy N."/>
            <person name="Sisk P."/>
            <person name="Stolte C."/>
            <person name="Sykes S."/>
            <person name="White J."/>
            <person name="Yandava C."/>
            <person name="Haas B."/>
            <person name="Henn M.R."/>
            <person name="Nusbaum C."/>
            <person name="Birren B."/>
        </authorList>
    </citation>
    <scope>NUCLEOTIDE SEQUENCE [LARGE SCALE GENOMIC DNA]</scope>
</reference>
<feature type="compositionally biased region" description="Acidic residues" evidence="1">
    <location>
        <begin position="58"/>
        <end position="78"/>
    </location>
</feature>
<accession>A0A1I7VYM2</accession>
<protein>
    <submittedName>
        <fullName evidence="3">Uncharacterized protein</fullName>
    </submittedName>
</protein>
<keyword evidence="2" id="KW-1185">Reference proteome</keyword>
<organism evidence="2 3">
    <name type="scientific">Loa loa</name>
    <name type="common">Eye worm</name>
    <name type="synonym">Filaria loa</name>
    <dbReference type="NCBI Taxonomy" id="7209"/>
    <lineage>
        <taxon>Eukaryota</taxon>
        <taxon>Metazoa</taxon>
        <taxon>Ecdysozoa</taxon>
        <taxon>Nematoda</taxon>
        <taxon>Chromadorea</taxon>
        <taxon>Rhabditida</taxon>
        <taxon>Spirurina</taxon>
        <taxon>Spiruromorpha</taxon>
        <taxon>Filarioidea</taxon>
        <taxon>Onchocercidae</taxon>
        <taxon>Loa</taxon>
    </lineage>
</organism>
<dbReference type="Proteomes" id="UP000095285">
    <property type="component" value="Unassembled WGS sequence"/>
</dbReference>
<evidence type="ECO:0000313" key="2">
    <source>
        <dbReference type="Proteomes" id="UP000095285"/>
    </source>
</evidence>
<feature type="compositionally biased region" description="Polar residues" evidence="1">
    <location>
        <begin position="40"/>
        <end position="57"/>
    </location>
</feature>
<evidence type="ECO:0000313" key="3">
    <source>
        <dbReference type="WBParaSite" id="EN70_7703"/>
    </source>
</evidence>
<name>A0A1I7VYM2_LOALO</name>
<reference evidence="3" key="2">
    <citation type="submission" date="2016-11" db="UniProtKB">
        <authorList>
            <consortium name="WormBaseParasite"/>
        </authorList>
    </citation>
    <scope>IDENTIFICATION</scope>
</reference>
<dbReference type="AlphaFoldDB" id="A0A1I7VYM2"/>
<feature type="region of interest" description="Disordered" evidence="1">
    <location>
        <begin position="40"/>
        <end position="93"/>
    </location>
</feature>
<evidence type="ECO:0000256" key="1">
    <source>
        <dbReference type="SAM" id="MobiDB-lite"/>
    </source>
</evidence>
<dbReference type="WBParaSite" id="EN70_7703">
    <property type="protein sequence ID" value="EN70_7703"/>
    <property type="gene ID" value="EN70_7703"/>
</dbReference>